<proteinExistence type="predicted"/>
<dbReference type="RefSeq" id="WP_280649997.1">
    <property type="nucleotide sequence ID" value="NZ_JANQDL010000025.1"/>
</dbReference>
<dbReference type="AlphaFoldDB" id="A0AA43GW92"/>
<sequence length="42" mass="4619">MIEHLQIKPIVSMILLLDEIAAHQRLESGGEGVGRKIVVQVP</sequence>
<evidence type="ECO:0000313" key="2">
    <source>
        <dbReference type="Proteomes" id="UP001159370"/>
    </source>
</evidence>
<dbReference type="GeneID" id="83684207"/>
<accession>A0AA43GW92</accession>
<gene>
    <name evidence="1" type="ORF">NWP23_03290</name>
</gene>
<comment type="caution">
    <text evidence="1">The sequence shown here is derived from an EMBL/GenBank/DDBJ whole genome shotgun (WGS) entry which is preliminary data.</text>
</comment>
<evidence type="ECO:0000313" key="1">
    <source>
        <dbReference type="EMBL" id="MDH6062826.1"/>
    </source>
</evidence>
<organism evidence="1 2">
    <name type="scientific">Umezakia ovalisporum FSS-62</name>
    <dbReference type="NCBI Taxonomy" id="2971776"/>
    <lineage>
        <taxon>Bacteria</taxon>
        <taxon>Bacillati</taxon>
        <taxon>Cyanobacteriota</taxon>
        <taxon>Cyanophyceae</taxon>
        <taxon>Nostocales</taxon>
        <taxon>Nodulariaceae</taxon>
        <taxon>Umezakia</taxon>
    </lineage>
</organism>
<name>A0AA43GW92_9CYAN</name>
<reference evidence="1 2" key="1">
    <citation type="journal article" date="2023" name="J. Phycol.">
        <title>Chrysosporum ovalisporum is synonymous with the true-branching cyanobacterium Umezakia natans (Nostocales/Aphanizomenonaceae).</title>
        <authorList>
            <person name="McGregor G.B."/>
            <person name="Sendall B.C."/>
            <person name="Niiyama Y."/>
            <person name="Tuji A."/>
            <person name="Willis A."/>
        </authorList>
    </citation>
    <scope>NUCLEOTIDE SEQUENCE [LARGE SCALE GENOMIC DNA]</scope>
    <source>
        <strain evidence="1 2">FSS-62</strain>
    </source>
</reference>
<dbReference type="EMBL" id="JANQDL010000025">
    <property type="protein sequence ID" value="MDH6062826.1"/>
    <property type="molecule type" value="Genomic_DNA"/>
</dbReference>
<dbReference type="Proteomes" id="UP001159370">
    <property type="component" value="Unassembled WGS sequence"/>
</dbReference>
<protein>
    <submittedName>
        <fullName evidence="1">Uncharacterized protein</fullName>
    </submittedName>
</protein>